<accession>A0A225DVT4</accession>
<keyword evidence="2" id="KW-0547">Nucleotide-binding</keyword>
<dbReference type="FunFam" id="3.10.20.30:FF:000010">
    <property type="entry name" value="Molybdopterin synthase sulfur carrier subunit"/>
    <property type="match status" value="1"/>
</dbReference>
<evidence type="ECO:0000256" key="3">
    <source>
        <dbReference type="ARBA" id="ARBA00023150"/>
    </source>
</evidence>
<gene>
    <name evidence="6" type="ORF">FRUB_01464</name>
</gene>
<comment type="pathway">
    <text evidence="1">Cofactor biosynthesis; molybdopterin biosynthesis.</text>
</comment>
<reference evidence="7" key="1">
    <citation type="submission" date="2017-06" db="EMBL/GenBank/DDBJ databases">
        <title>Genome analysis of Fimbriiglobus ruber SP5, the first member of the order Planctomycetales with confirmed chitinolytic capability.</title>
        <authorList>
            <person name="Ravin N.V."/>
            <person name="Rakitin A.L."/>
            <person name="Ivanova A.A."/>
            <person name="Beletsky A.V."/>
            <person name="Kulichevskaya I.S."/>
            <person name="Mardanov A.V."/>
            <person name="Dedysh S.N."/>
        </authorList>
    </citation>
    <scope>NUCLEOTIDE SEQUENCE [LARGE SCALE GENOMIC DNA]</scope>
    <source>
        <strain evidence="7">SP5</strain>
    </source>
</reference>
<dbReference type="EMBL" id="NIDE01000002">
    <property type="protein sequence ID" value="OWK45133.1"/>
    <property type="molecule type" value="Genomic_DNA"/>
</dbReference>
<dbReference type="NCBIfam" id="TIGR01682">
    <property type="entry name" value="moaD"/>
    <property type="match status" value="1"/>
</dbReference>
<dbReference type="InterPro" id="IPR012675">
    <property type="entry name" value="Beta-grasp_dom_sf"/>
</dbReference>
<evidence type="ECO:0000256" key="1">
    <source>
        <dbReference type="ARBA" id="ARBA00005046"/>
    </source>
</evidence>
<evidence type="ECO:0000256" key="5">
    <source>
        <dbReference type="ARBA" id="ARBA00024247"/>
    </source>
</evidence>
<dbReference type="CDD" id="cd00754">
    <property type="entry name" value="Ubl_MoaD"/>
    <property type="match status" value="1"/>
</dbReference>
<comment type="similarity">
    <text evidence="4">Belongs to the MoaD family.</text>
</comment>
<dbReference type="GO" id="GO:0000166">
    <property type="term" value="F:nucleotide binding"/>
    <property type="evidence" value="ECO:0007669"/>
    <property type="project" value="UniProtKB-KW"/>
</dbReference>
<dbReference type="AlphaFoldDB" id="A0A225DVT4"/>
<protein>
    <recommendedName>
        <fullName evidence="5">Molybdopterin synthase sulfur carrier subunit</fullName>
    </recommendedName>
</protein>
<dbReference type="PANTHER" id="PTHR33359">
    <property type="entry name" value="MOLYBDOPTERIN SYNTHASE SULFUR CARRIER SUBUNIT"/>
    <property type="match status" value="1"/>
</dbReference>
<dbReference type="UniPathway" id="UPA00344"/>
<sequence>MLLFAKLRDIAGADRVDVELPAGATVANLRRALTTSYPDLASLLERCAIAVNHDFAVDDTVLGDRDEIAVIPPVSGG</sequence>
<evidence type="ECO:0000313" key="6">
    <source>
        <dbReference type="EMBL" id="OWK45133.1"/>
    </source>
</evidence>
<evidence type="ECO:0000256" key="2">
    <source>
        <dbReference type="ARBA" id="ARBA00022741"/>
    </source>
</evidence>
<evidence type="ECO:0000256" key="4">
    <source>
        <dbReference type="ARBA" id="ARBA00024200"/>
    </source>
</evidence>
<organism evidence="6 7">
    <name type="scientific">Fimbriiglobus ruber</name>
    <dbReference type="NCBI Taxonomy" id="1908690"/>
    <lineage>
        <taxon>Bacteria</taxon>
        <taxon>Pseudomonadati</taxon>
        <taxon>Planctomycetota</taxon>
        <taxon>Planctomycetia</taxon>
        <taxon>Gemmatales</taxon>
        <taxon>Gemmataceae</taxon>
        <taxon>Fimbriiglobus</taxon>
    </lineage>
</organism>
<evidence type="ECO:0000313" key="7">
    <source>
        <dbReference type="Proteomes" id="UP000214646"/>
    </source>
</evidence>
<dbReference type="Proteomes" id="UP000214646">
    <property type="component" value="Unassembled WGS sequence"/>
</dbReference>
<keyword evidence="3" id="KW-0501">Molybdenum cofactor biosynthesis</keyword>
<dbReference type="GO" id="GO:0006777">
    <property type="term" value="P:Mo-molybdopterin cofactor biosynthetic process"/>
    <property type="evidence" value="ECO:0007669"/>
    <property type="project" value="UniProtKB-KW"/>
</dbReference>
<dbReference type="SUPFAM" id="SSF54285">
    <property type="entry name" value="MoaD/ThiS"/>
    <property type="match status" value="1"/>
</dbReference>
<dbReference type="Gene3D" id="3.10.20.30">
    <property type="match status" value="1"/>
</dbReference>
<proteinExistence type="inferred from homology"/>
<dbReference type="PANTHER" id="PTHR33359:SF1">
    <property type="entry name" value="MOLYBDOPTERIN SYNTHASE SULFUR CARRIER SUBUNIT"/>
    <property type="match status" value="1"/>
</dbReference>
<dbReference type="InterPro" id="IPR044672">
    <property type="entry name" value="MOCS2A"/>
</dbReference>
<dbReference type="InterPro" id="IPR016155">
    <property type="entry name" value="Mopterin_synth/thiamin_S_b"/>
</dbReference>
<dbReference type="InterPro" id="IPR003749">
    <property type="entry name" value="ThiS/MoaD-like"/>
</dbReference>
<dbReference type="Pfam" id="PF02597">
    <property type="entry name" value="ThiS"/>
    <property type="match status" value="1"/>
</dbReference>
<name>A0A225DVT4_9BACT</name>
<dbReference type="GO" id="GO:1990133">
    <property type="term" value="C:molybdopterin adenylyltransferase complex"/>
    <property type="evidence" value="ECO:0007669"/>
    <property type="project" value="TreeGrafter"/>
</dbReference>
<comment type="caution">
    <text evidence="6">The sequence shown here is derived from an EMBL/GenBank/DDBJ whole genome shotgun (WGS) entry which is preliminary data.</text>
</comment>
<keyword evidence="7" id="KW-1185">Reference proteome</keyword>